<dbReference type="Proteomes" id="UP000198901">
    <property type="component" value="Unassembled WGS sequence"/>
</dbReference>
<dbReference type="Gene3D" id="3.90.1640.10">
    <property type="entry name" value="inorganic pyrophosphatase (n-terminal core)"/>
    <property type="match status" value="1"/>
</dbReference>
<dbReference type="PANTHER" id="PTHR47618">
    <property type="entry name" value="BIFUNCTIONAL OLIGORIBONUCLEASE AND PAP PHOSPHATASE NRNA"/>
    <property type="match status" value="1"/>
</dbReference>
<evidence type="ECO:0000259" key="2">
    <source>
        <dbReference type="Pfam" id="PF02272"/>
    </source>
</evidence>
<dbReference type="InterPro" id="IPR001667">
    <property type="entry name" value="DDH_dom"/>
</dbReference>
<dbReference type="InterPro" id="IPR038763">
    <property type="entry name" value="DHH_sf"/>
</dbReference>
<accession>A0A1G9NDH3</accession>
<evidence type="ECO:0000313" key="3">
    <source>
        <dbReference type="EMBL" id="SDL84568.1"/>
    </source>
</evidence>
<dbReference type="PANTHER" id="PTHR47618:SF1">
    <property type="entry name" value="BIFUNCTIONAL OLIGORIBONUCLEASE AND PAP PHOSPHATASE NRNA"/>
    <property type="match status" value="1"/>
</dbReference>
<dbReference type="InterPro" id="IPR003156">
    <property type="entry name" value="DHHA1_dom"/>
</dbReference>
<proteinExistence type="predicted"/>
<feature type="domain" description="DDH" evidence="1">
    <location>
        <begin position="23"/>
        <end position="174"/>
    </location>
</feature>
<name>A0A1G9NDH3_9BACT</name>
<dbReference type="SUPFAM" id="SSF64182">
    <property type="entry name" value="DHH phosphoesterases"/>
    <property type="match status" value="1"/>
</dbReference>
<evidence type="ECO:0000313" key="4">
    <source>
        <dbReference type="Proteomes" id="UP000198901"/>
    </source>
</evidence>
<dbReference type="Pfam" id="PF02272">
    <property type="entry name" value="DHHA1"/>
    <property type="match status" value="1"/>
</dbReference>
<dbReference type="AlphaFoldDB" id="A0A1G9NDH3"/>
<dbReference type="EMBL" id="FNGS01000003">
    <property type="protein sequence ID" value="SDL84568.1"/>
    <property type="molecule type" value="Genomic_DNA"/>
</dbReference>
<evidence type="ECO:0000259" key="1">
    <source>
        <dbReference type="Pfam" id="PF01368"/>
    </source>
</evidence>
<protein>
    <submittedName>
        <fullName evidence="3">Phosphoesterase RecJ domain-containing protein</fullName>
    </submittedName>
</protein>
<organism evidence="3 4">
    <name type="scientific">Siphonobacter aquaeclarae</name>
    <dbReference type="NCBI Taxonomy" id="563176"/>
    <lineage>
        <taxon>Bacteria</taxon>
        <taxon>Pseudomonadati</taxon>
        <taxon>Bacteroidota</taxon>
        <taxon>Cytophagia</taxon>
        <taxon>Cytophagales</taxon>
        <taxon>Cytophagaceae</taxon>
        <taxon>Siphonobacter</taxon>
    </lineage>
</organism>
<reference evidence="3 4" key="1">
    <citation type="submission" date="2016-10" db="EMBL/GenBank/DDBJ databases">
        <authorList>
            <person name="de Groot N.N."/>
        </authorList>
    </citation>
    <scope>NUCLEOTIDE SEQUENCE [LARGE SCALE GENOMIC DNA]</scope>
    <source>
        <strain evidence="3 4">DSM 21668</strain>
    </source>
</reference>
<dbReference type="Gene3D" id="3.10.310.30">
    <property type="match status" value="1"/>
</dbReference>
<dbReference type="InterPro" id="IPR051319">
    <property type="entry name" value="Oligoribo/pAp-PDE_c-di-AMP_PDE"/>
</dbReference>
<feature type="domain" description="DHHA1" evidence="2">
    <location>
        <begin position="253"/>
        <end position="332"/>
    </location>
</feature>
<gene>
    <name evidence="3" type="ORF">SAMN04488090_1966</name>
</gene>
<dbReference type="STRING" id="563176.SAMN04488090_1966"/>
<dbReference type="GO" id="GO:0003676">
    <property type="term" value="F:nucleic acid binding"/>
    <property type="evidence" value="ECO:0007669"/>
    <property type="project" value="InterPro"/>
</dbReference>
<keyword evidence="4" id="KW-1185">Reference proteome</keyword>
<dbReference type="Pfam" id="PF01368">
    <property type="entry name" value="DHH"/>
    <property type="match status" value="1"/>
</dbReference>
<sequence>MNDSSMDQSALDALRRIVDTPQRVVITTHYNPDADALGSSLGWAGYLRKKGHTVTVITPSESPRFLCWMEGNEDVVEFGAKTAQRAAAEAAAAEVIFCLDFNALGRLNDLEPIIRNAKAPKVMIDHHQLPEDFATVVISEPSAAATAQLIYQLILELGDRALLDISIGECLYAGLMTDTGSFRHPSTNPEVHRMAAELIELGVNTSRIHRLIFDNNSLGRLQFLGYVLSQKLNVLPEFRTAYVALTSEELRRFNSQTGDTEGVVNYVLSIENVVMAVLLIEREQEIKLSFRSVGDVAVNEFARKHFSGGGHRNAAGGRSTDSLEETIRRLIASLPEIREALEKVS</sequence>